<gene>
    <name evidence="1" type="ORF">AVEN_182512_1</name>
</gene>
<name>A0A4Y2BYQ8_ARAVE</name>
<evidence type="ECO:0000313" key="1">
    <source>
        <dbReference type="EMBL" id="GBL96929.1"/>
    </source>
</evidence>
<protein>
    <submittedName>
        <fullName evidence="1">Uncharacterized protein</fullName>
    </submittedName>
</protein>
<proteinExistence type="predicted"/>
<reference evidence="1 2" key="1">
    <citation type="journal article" date="2019" name="Sci. Rep.">
        <title>Orb-weaving spider Araneus ventricosus genome elucidates the spidroin gene catalogue.</title>
        <authorList>
            <person name="Kono N."/>
            <person name="Nakamura H."/>
            <person name="Ohtoshi R."/>
            <person name="Moran D.A.P."/>
            <person name="Shinohara A."/>
            <person name="Yoshida Y."/>
            <person name="Fujiwara M."/>
            <person name="Mori M."/>
            <person name="Tomita M."/>
            <person name="Arakawa K."/>
        </authorList>
    </citation>
    <scope>NUCLEOTIDE SEQUENCE [LARGE SCALE GENOMIC DNA]</scope>
</reference>
<dbReference type="AlphaFoldDB" id="A0A4Y2BYQ8"/>
<comment type="caution">
    <text evidence="1">The sequence shown here is derived from an EMBL/GenBank/DDBJ whole genome shotgun (WGS) entry which is preliminary data.</text>
</comment>
<keyword evidence="2" id="KW-1185">Reference proteome</keyword>
<sequence>MLSGKYRQILVELWSFQKRSFNNKDELNAGIQKLRNRIGKWYNSNLHQPICSGSIKVLSTYNQCLRERGYDSEFELNDDGVTYSDLISAESNASDLRELKEVNEDLNPLNDIVVNANVSKDNSMEMELSASNSEDNSMEMEHSANNVNLSGTTTNVKSDNIEIDSIG</sequence>
<accession>A0A4Y2BYQ8</accession>
<organism evidence="1 2">
    <name type="scientific">Araneus ventricosus</name>
    <name type="common">Orbweaver spider</name>
    <name type="synonym">Epeira ventricosa</name>
    <dbReference type="NCBI Taxonomy" id="182803"/>
    <lineage>
        <taxon>Eukaryota</taxon>
        <taxon>Metazoa</taxon>
        <taxon>Ecdysozoa</taxon>
        <taxon>Arthropoda</taxon>
        <taxon>Chelicerata</taxon>
        <taxon>Arachnida</taxon>
        <taxon>Araneae</taxon>
        <taxon>Araneomorphae</taxon>
        <taxon>Entelegynae</taxon>
        <taxon>Araneoidea</taxon>
        <taxon>Araneidae</taxon>
        <taxon>Araneus</taxon>
    </lineage>
</organism>
<dbReference type="EMBL" id="BGPR01000125">
    <property type="protein sequence ID" value="GBL96929.1"/>
    <property type="molecule type" value="Genomic_DNA"/>
</dbReference>
<dbReference type="Proteomes" id="UP000499080">
    <property type="component" value="Unassembled WGS sequence"/>
</dbReference>
<evidence type="ECO:0000313" key="2">
    <source>
        <dbReference type="Proteomes" id="UP000499080"/>
    </source>
</evidence>